<reference evidence="2 3" key="1">
    <citation type="submission" date="2016-05" db="EMBL/GenBank/DDBJ databases">
        <title>Genome sequencing reveals origins of a unique bacterial endosymbiosis in the earliest lineages of terrestrial Fungi.</title>
        <authorList>
            <consortium name="DOE Joint Genome Institute"/>
            <person name="Uehling J."/>
            <person name="Gryganskyi A."/>
            <person name="Hameed K."/>
            <person name="Tschaplinski T."/>
            <person name="Misztal P."/>
            <person name="Wu S."/>
            <person name="Desiro A."/>
            <person name="Vande Pol N."/>
            <person name="Du Z.-Y."/>
            <person name="Zienkiewicz A."/>
            <person name="Zienkiewicz K."/>
            <person name="Morin E."/>
            <person name="Tisserant E."/>
            <person name="Splivallo R."/>
            <person name="Hainaut M."/>
            <person name="Henrissat B."/>
            <person name="Ohm R."/>
            <person name="Kuo A."/>
            <person name="Yan J."/>
            <person name="Lipzen A."/>
            <person name="Nolan M."/>
            <person name="Labutti K."/>
            <person name="Barry K."/>
            <person name="Goldstein A."/>
            <person name="Labbe J."/>
            <person name="Schadt C."/>
            <person name="Tuskan G."/>
            <person name="Grigoriev I."/>
            <person name="Martin F."/>
            <person name="Vilgalys R."/>
            <person name="Bonito G."/>
        </authorList>
    </citation>
    <scope>NUCLEOTIDE SEQUENCE [LARGE SCALE GENOMIC DNA]</scope>
    <source>
        <strain evidence="2 3">AG-77</strain>
    </source>
</reference>
<sequence>MLIATLAQLLVLVLATLLHALTSSASVSDSTVFSGLLAASEAATAQIDMYPEIPHCSNIFIPMTYDPNPERGCRGTRAFQRFGLHYNVGLSDTVESIKPVQGVFPPVPAHSTPIHGDSSFVDAL</sequence>
<evidence type="ECO:0000256" key="1">
    <source>
        <dbReference type="SAM" id="SignalP"/>
    </source>
</evidence>
<keyword evidence="1" id="KW-0732">Signal</keyword>
<gene>
    <name evidence="2" type="ORF">K457DRAFT_891140</name>
</gene>
<accession>A0A197KFE3</accession>
<feature type="signal peptide" evidence="1">
    <location>
        <begin position="1"/>
        <end position="20"/>
    </location>
</feature>
<dbReference type="Proteomes" id="UP000078512">
    <property type="component" value="Unassembled WGS sequence"/>
</dbReference>
<name>A0A197KFE3_9FUNG</name>
<keyword evidence="3" id="KW-1185">Reference proteome</keyword>
<proteinExistence type="predicted"/>
<dbReference type="EMBL" id="KV442012">
    <property type="protein sequence ID" value="OAQ36250.1"/>
    <property type="molecule type" value="Genomic_DNA"/>
</dbReference>
<organism evidence="2 3">
    <name type="scientific">Linnemannia elongata AG-77</name>
    <dbReference type="NCBI Taxonomy" id="1314771"/>
    <lineage>
        <taxon>Eukaryota</taxon>
        <taxon>Fungi</taxon>
        <taxon>Fungi incertae sedis</taxon>
        <taxon>Mucoromycota</taxon>
        <taxon>Mortierellomycotina</taxon>
        <taxon>Mortierellomycetes</taxon>
        <taxon>Mortierellales</taxon>
        <taxon>Mortierellaceae</taxon>
        <taxon>Linnemannia</taxon>
    </lineage>
</organism>
<dbReference type="OrthoDB" id="2426237at2759"/>
<feature type="chain" id="PRO_5008276847" evidence="1">
    <location>
        <begin position="21"/>
        <end position="124"/>
    </location>
</feature>
<evidence type="ECO:0000313" key="3">
    <source>
        <dbReference type="Proteomes" id="UP000078512"/>
    </source>
</evidence>
<protein>
    <submittedName>
        <fullName evidence="2">Uncharacterized protein</fullName>
    </submittedName>
</protein>
<evidence type="ECO:0000313" key="2">
    <source>
        <dbReference type="EMBL" id="OAQ36250.1"/>
    </source>
</evidence>
<dbReference type="AlphaFoldDB" id="A0A197KFE3"/>